<dbReference type="RefSeq" id="WP_090410472.1">
    <property type="nucleotide sequence ID" value="NZ_FNDQ01000037.1"/>
</dbReference>
<proteinExistence type="predicted"/>
<reference evidence="9" key="1">
    <citation type="submission" date="2016-10" db="EMBL/GenBank/DDBJ databases">
        <authorList>
            <person name="Varghese N."/>
            <person name="Submissions S."/>
        </authorList>
    </citation>
    <scope>NUCLEOTIDE SEQUENCE [LARGE SCALE GENOMIC DNA]</scope>
    <source>
        <strain evidence="9">DSM 23313</strain>
    </source>
</reference>
<feature type="transmembrane region" description="Helical" evidence="6">
    <location>
        <begin position="7"/>
        <end position="25"/>
    </location>
</feature>
<feature type="transmembrane region" description="Helical" evidence="6">
    <location>
        <begin position="118"/>
        <end position="140"/>
    </location>
</feature>
<evidence type="ECO:0000256" key="4">
    <source>
        <dbReference type="ARBA" id="ARBA00022989"/>
    </source>
</evidence>
<evidence type="ECO:0000313" key="8">
    <source>
        <dbReference type="EMBL" id="SDI00235.1"/>
    </source>
</evidence>
<feature type="transmembrane region" description="Helical" evidence="6">
    <location>
        <begin position="208"/>
        <end position="226"/>
    </location>
</feature>
<dbReference type="AlphaFoldDB" id="A0A1G8H0R0"/>
<evidence type="ECO:0000256" key="5">
    <source>
        <dbReference type="ARBA" id="ARBA00023136"/>
    </source>
</evidence>
<feature type="transmembrane region" description="Helical" evidence="6">
    <location>
        <begin position="31"/>
        <end position="51"/>
    </location>
</feature>
<evidence type="ECO:0000259" key="7">
    <source>
        <dbReference type="Pfam" id="PF00892"/>
    </source>
</evidence>
<keyword evidence="9" id="KW-1185">Reference proteome</keyword>
<evidence type="ECO:0000256" key="3">
    <source>
        <dbReference type="ARBA" id="ARBA00022692"/>
    </source>
</evidence>
<feature type="transmembrane region" description="Helical" evidence="6">
    <location>
        <begin position="177"/>
        <end position="196"/>
    </location>
</feature>
<dbReference type="Gene3D" id="1.10.3730.20">
    <property type="match status" value="1"/>
</dbReference>
<feature type="domain" description="EamA" evidence="7">
    <location>
        <begin position="150"/>
        <end position="280"/>
    </location>
</feature>
<dbReference type="InterPro" id="IPR050638">
    <property type="entry name" value="AA-Vitamin_Transporters"/>
</dbReference>
<evidence type="ECO:0000256" key="1">
    <source>
        <dbReference type="ARBA" id="ARBA00004651"/>
    </source>
</evidence>
<dbReference type="Pfam" id="PF00892">
    <property type="entry name" value="EamA"/>
    <property type="match status" value="2"/>
</dbReference>
<feature type="transmembrane region" description="Helical" evidence="6">
    <location>
        <begin position="263"/>
        <end position="281"/>
    </location>
</feature>
<evidence type="ECO:0000256" key="6">
    <source>
        <dbReference type="SAM" id="Phobius"/>
    </source>
</evidence>
<keyword evidence="4 6" id="KW-1133">Transmembrane helix</keyword>
<feature type="transmembrane region" description="Helical" evidence="6">
    <location>
        <begin position="89"/>
        <end position="111"/>
    </location>
</feature>
<dbReference type="GO" id="GO:0005886">
    <property type="term" value="C:plasma membrane"/>
    <property type="evidence" value="ECO:0007669"/>
    <property type="project" value="UniProtKB-SubCell"/>
</dbReference>
<feature type="transmembrane region" description="Helical" evidence="6">
    <location>
        <begin position="146"/>
        <end position="165"/>
    </location>
</feature>
<dbReference type="PANTHER" id="PTHR32322:SF18">
    <property type="entry name" value="S-ADENOSYLMETHIONINE_S-ADENOSYLHOMOCYSTEINE TRANSPORTER"/>
    <property type="match status" value="1"/>
</dbReference>
<keyword evidence="3 6" id="KW-0812">Transmembrane</keyword>
<accession>A0A1G8H0R0</accession>
<name>A0A1G8H0R0_9FLAO</name>
<keyword evidence="5 6" id="KW-0472">Membrane</keyword>
<evidence type="ECO:0000313" key="9">
    <source>
        <dbReference type="Proteomes" id="UP000243588"/>
    </source>
</evidence>
<keyword evidence="2" id="KW-1003">Cell membrane</keyword>
<feature type="transmembrane region" description="Helical" evidence="6">
    <location>
        <begin position="238"/>
        <end position="257"/>
    </location>
</feature>
<organism evidence="8 9">
    <name type="scientific">Myroides phaeus</name>
    <dbReference type="NCBI Taxonomy" id="702745"/>
    <lineage>
        <taxon>Bacteria</taxon>
        <taxon>Pseudomonadati</taxon>
        <taxon>Bacteroidota</taxon>
        <taxon>Flavobacteriia</taxon>
        <taxon>Flavobacteriales</taxon>
        <taxon>Flavobacteriaceae</taxon>
        <taxon>Myroides</taxon>
    </lineage>
</organism>
<comment type="subcellular location">
    <subcellularLocation>
        <location evidence="1">Cell membrane</location>
        <topology evidence="1">Multi-pass membrane protein</topology>
    </subcellularLocation>
</comment>
<protein>
    <submittedName>
        <fullName evidence="8">Threonine/homoserine efflux transporter RhtA</fullName>
    </submittedName>
</protein>
<gene>
    <name evidence="8" type="ORF">SAMN05421818_13714</name>
</gene>
<dbReference type="EMBL" id="FNDQ01000037">
    <property type="protein sequence ID" value="SDI00235.1"/>
    <property type="molecule type" value="Genomic_DNA"/>
</dbReference>
<dbReference type="PANTHER" id="PTHR32322">
    <property type="entry name" value="INNER MEMBRANE TRANSPORTER"/>
    <property type="match status" value="1"/>
</dbReference>
<dbReference type="InterPro" id="IPR000620">
    <property type="entry name" value="EamA_dom"/>
</dbReference>
<dbReference type="Proteomes" id="UP000243588">
    <property type="component" value="Unassembled WGS sequence"/>
</dbReference>
<sequence length="295" mass="32486">MLSKPRLALIIGIVCISIFPVIVKLDLTPPLISAFYRMAIAAVFVVPYALFTKQMKLYDFKTMMLIVLCGFFFGADIGVWNFAIQGSTATQATLLTNLAPVWVGIGSYFFLSSKPSINFWIGTVFAITGMVVLVGVDVFMDLSFDLPFAFGILSGILYACYILFSKKVLEKVEIIPFMSYSLLVSSIFLGITNFAMGSEFSGFSSMGWLTLVVQGVVCQLIAWFLLSFATKHMRATRVSLSLLSQALLAAFLAWMFLNEEITMQMIYGGAIILFGIGITFVEKPIIGGKKEVSLK</sequence>
<dbReference type="STRING" id="702745.SAMN05421818_13714"/>
<feature type="domain" description="EamA" evidence="7">
    <location>
        <begin position="7"/>
        <end position="134"/>
    </location>
</feature>
<evidence type="ECO:0000256" key="2">
    <source>
        <dbReference type="ARBA" id="ARBA00022475"/>
    </source>
</evidence>
<dbReference type="InterPro" id="IPR037185">
    <property type="entry name" value="EmrE-like"/>
</dbReference>
<feature type="transmembrane region" description="Helical" evidence="6">
    <location>
        <begin position="63"/>
        <end position="83"/>
    </location>
</feature>
<dbReference type="SUPFAM" id="SSF103481">
    <property type="entry name" value="Multidrug resistance efflux transporter EmrE"/>
    <property type="match status" value="2"/>
</dbReference>